<comment type="caution">
    <text evidence="15">The sequence shown here is derived from an EMBL/GenBank/DDBJ whole genome shotgun (WGS) entry which is preliminary data.</text>
</comment>
<feature type="transmembrane region" description="Helical" evidence="13">
    <location>
        <begin position="20"/>
        <end position="42"/>
    </location>
</feature>
<name>A0A919BF83_9GAMM</name>
<evidence type="ECO:0000313" key="16">
    <source>
        <dbReference type="Proteomes" id="UP000623842"/>
    </source>
</evidence>
<evidence type="ECO:0000313" key="15">
    <source>
        <dbReference type="EMBL" id="GHF88057.1"/>
    </source>
</evidence>
<accession>A0A919BF83</accession>
<keyword evidence="16" id="KW-1185">Reference proteome</keyword>
<gene>
    <name evidence="15" type="ORF">GCM10017161_14650</name>
</gene>
<dbReference type="Pfam" id="PF01618">
    <property type="entry name" value="MotA_ExbB"/>
    <property type="match status" value="1"/>
</dbReference>
<keyword evidence="10 13" id="KW-0472">Membrane</keyword>
<evidence type="ECO:0000259" key="14">
    <source>
        <dbReference type="Pfam" id="PF01618"/>
    </source>
</evidence>
<dbReference type="GO" id="GO:0005886">
    <property type="term" value="C:plasma membrane"/>
    <property type="evidence" value="ECO:0007669"/>
    <property type="project" value="UniProtKB-SubCell"/>
</dbReference>
<evidence type="ECO:0000256" key="5">
    <source>
        <dbReference type="ARBA" id="ARBA00022475"/>
    </source>
</evidence>
<evidence type="ECO:0000256" key="8">
    <source>
        <dbReference type="ARBA" id="ARBA00022927"/>
    </source>
</evidence>
<sequence>MENPYGIASLWQQSDFVIKSVAGVLLIMSVLTWSILISKWLTQVKLLKLSTKLPAFWAASDIEQGLAKLDNKLIHDPFFSLVHAGVMAKSQHQDNGATLTHSLPLADWIAASLQLSLEQSSEQAQKGLTTLASIGATAPFVGLFGTVWGIYHALIKIGATGKAGIDQLAGPVGEALVMTAFGLLVAIPAVLAYNALTRSNRKLASRLNGFAQQLNGYLLLGSVPEVVNIKGKSHGV</sequence>
<keyword evidence="7 13" id="KW-0812">Transmembrane</keyword>
<evidence type="ECO:0000256" key="12">
    <source>
        <dbReference type="RuleBase" id="RU004057"/>
    </source>
</evidence>
<keyword evidence="6" id="KW-0997">Cell inner membrane</keyword>
<comment type="subcellular location">
    <subcellularLocation>
        <location evidence="1">Cell inner membrane</location>
        <topology evidence="1">Multi-pass membrane protein</topology>
    </subcellularLocation>
    <subcellularLocation>
        <location evidence="12">Membrane</location>
        <topology evidence="12">Multi-pass membrane protein</topology>
    </subcellularLocation>
</comment>
<dbReference type="GO" id="GO:0017038">
    <property type="term" value="P:protein import"/>
    <property type="evidence" value="ECO:0007669"/>
    <property type="project" value="TreeGrafter"/>
</dbReference>
<dbReference type="InterPro" id="IPR050790">
    <property type="entry name" value="ExbB/TolQ_transport"/>
</dbReference>
<evidence type="ECO:0000256" key="13">
    <source>
        <dbReference type="SAM" id="Phobius"/>
    </source>
</evidence>
<evidence type="ECO:0000256" key="6">
    <source>
        <dbReference type="ARBA" id="ARBA00022519"/>
    </source>
</evidence>
<keyword evidence="4 12" id="KW-0813">Transport</keyword>
<feature type="transmembrane region" description="Helical" evidence="13">
    <location>
        <begin position="175"/>
        <end position="196"/>
    </location>
</feature>
<dbReference type="EMBL" id="BNCK01000003">
    <property type="protein sequence ID" value="GHF88057.1"/>
    <property type="molecule type" value="Genomic_DNA"/>
</dbReference>
<reference evidence="15" key="2">
    <citation type="submission" date="2020-09" db="EMBL/GenBank/DDBJ databases">
        <authorList>
            <person name="Sun Q."/>
            <person name="Kim S."/>
        </authorList>
    </citation>
    <scope>NUCLEOTIDE SEQUENCE</scope>
    <source>
        <strain evidence="15">KCTC 42731</strain>
    </source>
</reference>
<keyword evidence="9 13" id="KW-1133">Transmembrane helix</keyword>
<proteinExistence type="inferred from homology"/>
<evidence type="ECO:0000256" key="7">
    <source>
        <dbReference type="ARBA" id="ARBA00022692"/>
    </source>
</evidence>
<keyword evidence="5" id="KW-1003">Cell membrane</keyword>
<dbReference type="RefSeq" id="WP_189768781.1">
    <property type="nucleotide sequence ID" value="NZ_BNCK01000003.1"/>
</dbReference>
<evidence type="ECO:0000256" key="2">
    <source>
        <dbReference type="ARBA" id="ARBA00011471"/>
    </source>
</evidence>
<evidence type="ECO:0000256" key="4">
    <source>
        <dbReference type="ARBA" id="ARBA00022448"/>
    </source>
</evidence>
<evidence type="ECO:0000256" key="1">
    <source>
        <dbReference type="ARBA" id="ARBA00004429"/>
    </source>
</evidence>
<evidence type="ECO:0000256" key="10">
    <source>
        <dbReference type="ARBA" id="ARBA00023136"/>
    </source>
</evidence>
<dbReference type="InterPro" id="IPR002898">
    <property type="entry name" value="MotA_ExbB_proton_chnl"/>
</dbReference>
<reference evidence="15" key="1">
    <citation type="journal article" date="2014" name="Int. J. Syst. Evol. Microbiol.">
        <title>Complete genome sequence of Corynebacterium casei LMG S-19264T (=DSM 44701T), isolated from a smear-ripened cheese.</title>
        <authorList>
            <consortium name="US DOE Joint Genome Institute (JGI-PGF)"/>
            <person name="Walter F."/>
            <person name="Albersmeier A."/>
            <person name="Kalinowski J."/>
            <person name="Ruckert C."/>
        </authorList>
    </citation>
    <scope>NUCLEOTIDE SEQUENCE</scope>
    <source>
        <strain evidence="15">KCTC 42731</strain>
    </source>
</reference>
<keyword evidence="8 12" id="KW-0653">Protein transport</keyword>
<comment type="function">
    <text evidence="11">Involved in the TonB-dependent energy-dependent transport of various receptor-bound substrates. Protects ExbD from proteolytic degradation and functionally stabilizes TonB.</text>
</comment>
<dbReference type="PANTHER" id="PTHR30625">
    <property type="entry name" value="PROTEIN TOLQ"/>
    <property type="match status" value="1"/>
</dbReference>
<feature type="transmembrane region" description="Helical" evidence="13">
    <location>
        <begin position="131"/>
        <end position="155"/>
    </location>
</feature>
<dbReference type="PANTHER" id="PTHR30625:SF14">
    <property type="entry name" value="BIOPOLYMER TRANSPORT PROTEIN EXBB"/>
    <property type="match status" value="1"/>
</dbReference>
<dbReference type="Proteomes" id="UP000623842">
    <property type="component" value="Unassembled WGS sequence"/>
</dbReference>
<organism evidence="15 16">
    <name type="scientific">Thalassotalea marina</name>
    <dbReference type="NCBI Taxonomy" id="1673741"/>
    <lineage>
        <taxon>Bacteria</taxon>
        <taxon>Pseudomonadati</taxon>
        <taxon>Pseudomonadota</taxon>
        <taxon>Gammaproteobacteria</taxon>
        <taxon>Alteromonadales</taxon>
        <taxon>Colwelliaceae</taxon>
        <taxon>Thalassotalea</taxon>
    </lineage>
</organism>
<dbReference type="AlphaFoldDB" id="A0A919BF83"/>
<evidence type="ECO:0000256" key="9">
    <source>
        <dbReference type="ARBA" id="ARBA00022989"/>
    </source>
</evidence>
<evidence type="ECO:0000256" key="3">
    <source>
        <dbReference type="ARBA" id="ARBA00022093"/>
    </source>
</evidence>
<protein>
    <recommendedName>
        <fullName evidence="3">Biopolymer transport protein ExbB</fullName>
    </recommendedName>
</protein>
<feature type="domain" description="MotA/TolQ/ExbB proton channel" evidence="14">
    <location>
        <begin position="106"/>
        <end position="207"/>
    </location>
</feature>
<comment type="similarity">
    <text evidence="12">Belongs to the exbB/tolQ family.</text>
</comment>
<comment type="subunit">
    <text evidence="2">The accessory proteins ExbB and ExbD seem to form a complex with TonB.</text>
</comment>
<evidence type="ECO:0000256" key="11">
    <source>
        <dbReference type="ARBA" id="ARBA00024816"/>
    </source>
</evidence>